<name>A0A2A7SQC7_9ENTE</name>
<evidence type="ECO:0000313" key="1">
    <source>
        <dbReference type="EMBL" id="PEH45716.1"/>
    </source>
</evidence>
<dbReference type="EMBL" id="UGIF01000002">
    <property type="protein sequence ID" value="STP28419.1"/>
    <property type="molecule type" value="Genomic_DNA"/>
</dbReference>
<gene>
    <name evidence="1" type="ORF">CRM96_12190</name>
    <name evidence="2" type="ORF">NCTC8129_00548</name>
</gene>
<evidence type="ECO:0000313" key="3">
    <source>
        <dbReference type="Proteomes" id="UP000220669"/>
    </source>
</evidence>
<evidence type="ECO:0000313" key="2">
    <source>
        <dbReference type="EMBL" id="STP28419.1"/>
    </source>
</evidence>
<proteinExistence type="predicted"/>
<dbReference type="Proteomes" id="UP000254070">
    <property type="component" value="Unassembled WGS sequence"/>
</dbReference>
<dbReference type="OrthoDB" id="2229043at2"/>
<dbReference type="GeneID" id="56742281"/>
<accession>A0A2A7SQC7</accession>
<dbReference type="RefSeq" id="WP_016177900.1">
    <property type="nucleotide sequence ID" value="NZ_CABGIQ010000007.1"/>
</dbReference>
<dbReference type="EMBL" id="PDEB01000004">
    <property type="protein sequence ID" value="PEH45716.1"/>
    <property type="molecule type" value="Genomic_DNA"/>
</dbReference>
<sequence>MATFLLSVLIFGSAAAIVYSRLKSGKTCDECKSACPVKKVQKKTMVD</sequence>
<dbReference type="Proteomes" id="UP000220669">
    <property type="component" value="Unassembled WGS sequence"/>
</dbReference>
<reference evidence="1 3" key="1">
    <citation type="submission" date="2017-09" db="EMBL/GenBank/DDBJ databases">
        <title>FDA dAtabase for Regulatory Grade micrObial Sequences (FDA-ARGOS): Supporting development and validation of Infectious Disease Dx tests.</title>
        <authorList>
            <person name="Minogue T."/>
            <person name="Wolcott M."/>
            <person name="Wasieloski L."/>
            <person name="Aguilar W."/>
            <person name="Moore D."/>
            <person name="Tallon L.J."/>
            <person name="Sadzewicz L."/>
            <person name="Ott S."/>
            <person name="Zhao X."/>
            <person name="Nagaraj S."/>
            <person name="Vavikolanu K."/>
            <person name="Aluvathingal J."/>
            <person name="Nadendla S."/>
            <person name="Sichtig H."/>
        </authorList>
    </citation>
    <scope>NUCLEOTIDE SEQUENCE [LARGE SCALE GENOMIC DNA]</scope>
    <source>
        <strain evidence="1 3">FDAARGOS_396</strain>
    </source>
</reference>
<evidence type="ECO:0000313" key="4">
    <source>
        <dbReference type="Proteomes" id="UP000254070"/>
    </source>
</evidence>
<reference evidence="2 4" key="2">
    <citation type="submission" date="2018-06" db="EMBL/GenBank/DDBJ databases">
        <authorList>
            <consortium name="Pathogen Informatics"/>
            <person name="Doyle S."/>
        </authorList>
    </citation>
    <scope>NUCLEOTIDE SEQUENCE [LARGE SCALE GENOMIC DNA]</scope>
    <source>
        <strain evidence="2 4">NCTC8129</strain>
    </source>
</reference>
<dbReference type="KEGG" id="edu:LIU_12695"/>
<organism evidence="2 4">
    <name type="scientific">Enterococcus durans</name>
    <dbReference type="NCBI Taxonomy" id="53345"/>
    <lineage>
        <taxon>Bacteria</taxon>
        <taxon>Bacillati</taxon>
        <taxon>Bacillota</taxon>
        <taxon>Bacilli</taxon>
        <taxon>Lactobacillales</taxon>
        <taxon>Enterococcaceae</taxon>
        <taxon>Enterococcus</taxon>
    </lineage>
</organism>
<dbReference type="AlphaFoldDB" id="A0A2A7SQC7"/>
<protein>
    <submittedName>
        <fullName evidence="1">FeoB-associated Cys-rich membrane protein</fullName>
    </submittedName>
</protein>